<organism evidence="4 5">
    <name type="scientific">Cardiosporidium cionae</name>
    <dbReference type="NCBI Taxonomy" id="476202"/>
    <lineage>
        <taxon>Eukaryota</taxon>
        <taxon>Sar</taxon>
        <taxon>Alveolata</taxon>
        <taxon>Apicomplexa</taxon>
        <taxon>Aconoidasida</taxon>
        <taxon>Nephromycida</taxon>
        <taxon>Cardiosporidium</taxon>
    </lineage>
</organism>
<dbReference type="SMART" id="SM00320">
    <property type="entry name" value="WD40"/>
    <property type="match status" value="3"/>
</dbReference>
<evidence type="ECO:0000313" key="4">
    <source>
        <dbReference type="EMBL" id="KAF8822543.1"/>
    </source>
</evidence>
<keyword evidence="2" id="KW-0507">mRNA processing</keyword>
<dbReference type="EMBL" id="JADAQX010000043">
    <property type="protein sequence ID" value="KAF8822543.1"/>
    <property type="molecule type" value="Genomic_DNA"/>
</dbReference>
<dbReference type="PROSITE" id="PS50294">
    <property type="entry name" value="WD_REPEATS_REGION"/>
    <property type="match status" value="1"/>
</dbReference>
<feature type="transmembrane region" description="Helical" evidence="3">
    <location>
        <begin position="12"/>
        <end position="32"/>
    </location>
</feature>
<comment type="subcellular location">
    <subcellularLocation>
        <location evidence="2">Nucleus</location>
    </subcellularLocation>
</comment>
<keyword evidence="5" id="KW-1185">Reference proteome</keyword>
<dbReference type="SUPFAM" id="SSF50978">
    <property type="entry name" value="WD40 repeat-like"/>
    <property type="match status" value="1"/>
</dbReference>
<accession>A0ABQ7JEZ5</accession>
<feature type="repeat" description="WD" evidence="1">
    <location>
        <begin position="140"/>
        <end position="172"/>
    </location>
</feature>
<proteinExistence type="inferred from homology"/>
<evidence type="ECO:0000256" key="3">
    <source>
        <dbReference type="SAM" id="Phobius"/>
    </source>
</evidence>
<dbReference type="InterPro" id="IPR038959">
    <property type="entry name" value="Prp19"/>
</dbReference>
<keyword evidence="3" id="KW-1133">Transmembrane helix</keyword>
<dbReference type="InterPro" id="IPR001680">
    <property type="entry name" value="WD40_rpt"/>
</dbReference>
<evidence type="ECO:0000256" key="1">
    <source>
        <dbReference type="PROSITE-ProRule" id="PRU00221"/>
    </source>
</evidence>
<comment type="caution">
    <text evidence="4">The sequence shown here is derived from an EMBL/GenBank/DDBJ whole genome shotgun (WGS) entry which is preliminary data.</text>
</comment>
<keyword evidence="2" id="KW-0227">DNA damage</keyword>
<keyword evidence="2" id="KW-0539">Nucleus</keyword>
<keyword evidence="3" id="KW-0812">Transmembrane</keyword>
<dbReference type="Gene3D" id="2.130.10.10">
    <property type="entry name" value="YVTN repeat-like/Quinoprotein amine dehydrogenase"/>
    <property type="match status" value="1"/>
</dbReference>
<dbReference type="Proteomes" id="UP000823046">
    <property type="component" value="Unassembled WGS sequence"/>
</dbReference>
<evidence type="ECO:0000256" key="2">
    <source>
        <dbReference type="RuleBase" id="RU367101"/>
    </source>
</evidence>
<evidence type="ECO:0000313" key="5">
    <source>
        <dbReference type="Proteomes" id="UP000823046"/>
    </source>
</evidence>
<dbReference type="Pfam" id="PF00400">
    <property type="entry name" value="WD40"/>
    <property type="match status" value="2"/>
</dbReference>
<comment type="subunit">
    <text evidence="2">Homotetramer.</text>
</comment>
<keyword evidence="2" id="KW-0833">Ubl conjugation pathway</keyword>
<dbReference type="InterPro" id="IPR036322">
    <property type="entry name" value="WD40_repeat_dom_sf"/>
</dbReference>
<gene>
    <name evidence="4" type="ORF">IE077_003502</name>
</gene>
<name>A0ABQ7JEZ5_9APIC</name>
<dbReference type="PROSITE" id="PS50082">
    <property type="entry name" value="WD_REPEATS_2"/>
    <property type="match status" value="1"/>
</dbReference>
<comment type="catalytic activity">
    <reaction evidence="2">
        <text>S-ubiquitinyl-[E2 ubiquitin-conjugating enzyme]-L-cysteine + [acceptor protein]-L-lysine = [E2 ubiquitin-conjugating enzyme]-L-cysteine + N(6)-ubiquitinyl-[acceptor protein]-L-lysine.</text>
        <dbReference type="EC" id="2.3.2.27"/>
    </reaction>
</comment>
<comment type="pathway">
    <text evidence="2">Protein modification; protein ubiquitination.</text>
</comment>
<keyword evidence="2" id="KW-0508">mRNA splicing</keyword>
<protein>
    <recommendedName>
        <fullName evidence="2">Pre-mRNA-processing factor 19</fullName>
        <ecNumber evidence="2">2.3.2.27</ecNumber>
    </recommendedName>
</protein>
<dbReference type="PANTHER" id="PTHR43995">
    <property type="entry name" value="PRE-MRNA-PROCESSING FACTOR 19"/>
    <property type="match status" value="1"/>
</dbReference>
<comment type="function">
    <text evidence="2">Ubiquitin-protein ligase which is mainly involved pre-mRNA splicing and DNA repair. Required for pre-mRNA splicing as component of the spliceosome.</text>
</comment>
<keyword evidence="3" id="KW-0472">Membrane</keyword>
<keyword evidence="2" id="KW-0808">Transferase</keyword>
<comment type="similarity">
    <text evidence="2">Belongs to the WD repeat PRP19 family.</text>
</comment>
<sequence length="252" mass="28508">MQEVLMGRDMELFLTLHHTFFCGIIYFVITGISETLMNEMLELAQTLLVSRRKRQIQALTTVDQIKAYKPSANYPLHSSVSPGVLCLDVDPKTGNQMATGGMDSMICYFDLVKQKPLSAYIFLCSASSSLHLSLQTLCKLQGHLKRINCVKIHPKESIVLSGSDDKTVRIWKGDEEAQFKCAHIIRKHRGEVKSLAIHPLSDYFVSCGKDKSWIFSDINSGKCLQSYKELACNVCTVYFFFYEGRVRRAEAC</sequence>
<dbReference type="InterPro" id="IPR015943">
    <property type="entry name" value="WD40/YVTN_repeat-like_dom_sf"/>
</dbReference>
<keyword evidence="2" id="KW-0747">Spliceosome</keyword>
<dbReference type="EC" id="2.3.2.27" evidence="2"/>
<dbReference type="PANTHER" id="PTHR43995:SF1">
    <property type="entry name" value="PRE-MRNA-PROCESSING FACTOR 19"/>
    <property type="match status" value="1"/>
</dbReference>
<keyword evidence="1" id="KW-0853">WD repeat</keyword>
<keyword evidence="2" id="KW-0234">DNA repair</keyword>
<reference evidence="4 5" key="1">
    <citation type="journal article" date="2020" name="bioRxiv">
        <title>Metabolic contributions of an alphaproteobacterial endosymbiont in the apicomplexan Cardiosporidium cionae.</title>
        <authorList>
            <person name="Hunter E.S."/>
            <person name="Paight C.J."/>
            <person name="Lane C.E."/>
        </authorList>
    </citation>
    <scope>NUCLEOTIDE SEQUENCE [LARGE SCALE GENOMIC DNA]</scope>
    <source>
        <strain evidence="4">ESH_2018</strain>
    </source>
</reference>